<dbReference type="AlphaFoldDB" id="B4IM43"/>
<accession>B4IM43</accession>
<proteinExistence type="predicted"/>
<keyword evidence="2" id="KW-1185">Reference proteome</keyword>
<dbReference type="HOGENOM" id="CLU_2673742_0_0_1"/>
<gene>
    <name evidence="1" type="primary">Dsec\GM23220</name>
    <name evidence="1" type="ORF">Dsec_GM23220</name>
</gene>
<name>B4IM43_DROSE</name>
<reference evidence="1 2" key="1">
    <citation type="journal article" date="2007" name="Nature">
        <title>Evolution of genes and genomes on the Drosophila phylogeny.</title>
        <authorList>
            <consortium name="Drosophila 12 Genomes Consortium"/>
            <person name="Clark A.G."/>
            <person name="Eisen M.B."/>
            <person name="Smith D.R."/>
            <person name="Bergman C.M."/>
            <person name="Oliver B."/>
            <person name="Markow T.A."/>
            <person name="Kaufman T.C."/>
            <person name="Kellis M."/>
            <person name="Gelbart W."/>
            <person name="Iyer V.N."/>
            <person name="Pollard D.A."/>
            <person name="Sackton T.B."/>
            <person name="Larracuente A.M."/>
            <person name="Singh N.D."/>
            <person name="Abad J.P."/>
            <person name="Abt D.N."/>
            <person name="Adryan B."/>
            <person name="Aguade M."/>
            <person name="Akashi H."/>
            <person name="Anderson W.W."/>
            <person name="Aquadro C.F."/>
            <person name="Ardell D.H."/>
            <person name="Arguello R."/>
            <person name="Artieri C.G."/>
            <person name="Barbash D.A."/>
            <person name="Barker D."/>
            <person name="Barsanti P."/>
            <person name="Batterham P."/>
            <person name="Batzoglou S."/>
            <person name="Begun D."/>
            <person name="Bhutkar A."/>
            <person name="Blanco E."/>
            <person name="Bosak S.A."/>
            <person name="Bradley R.K."/>
            <person name="Brand A.D."/>
            <person name="Brent M.R."/>
            <person name="Brooks A.N."/>
            <person name="Brown R.H."/>
            <person name="Butlin R.K."/>
            <person name="Caggese C."/>
            <person name="Calvi B.R."/>
            <person name="Bernardo de Carvalho A."/>
            <person name="Caspi A."/>
            <person name="Castrezana S."/>
            <person name="Celniker S.E."/>
            <person name="Chang J.L."/>
            <person name="Chapple C."/>
            <person name="Chatterji S."/>
            <person name="Chinwalla A."/>
            <person name="Civetta A."/>
            <person name="Clifton S.W."/>
            <person name="Comeron J.M."/>
            <person name="Costello J.C."/>
            <person name="Coyne J.A."/>
            <person name="Daub J."/>
            <person name="David R.G."/>
            <person name="Delcher A.L."/>
            <person name="Delehaunty K."/>
            <person name="Do C.B."/>
            <person name="Ebling H."/>
            <person name="Edwards K."/>
            <person name="Eickbush T."/>
            <person name="Evans J.D."/>
            <person name="Filipski A."/>
            <person name="Findeiss S."/>
            <person name="Freyhult E."/>
            <person name="Fulton L."/>
            <person name="Fulton R."/>
            <person name="Garcia A.C."/>
            <person name="Gardiner A."/>
            <person name="Garfield D.A."/>
            <person name="Garvin B.E."/>
            <person name="Gibson G."/>
            <person name="Gilbert D."/>
            <person name="Gnerre S."/>
            <person name="Godfrey J."/>
            <person name="Good R."/>
            <person name="Gotea V."/>
            <person name="Gravely B."/>
            <person name="Greenberg A.J."/>
            <person name="Griffiths-Jones S."/>
            <person name="Gross S."/>
            <person name="Guigo R."/>
            <person name="Gustafson E.A."/>
            <person name="Haerty W."/>
            <person name="Hahn M.W."/>
            <person name="Halligan D.L."/>
            <person name="Halpern A.L."/>
            <person name="Halter G.M."/>
            <person name="Han M.V."/>
            <person name="Heger A."/>
            <person name="Hillier L."/>
            <person name="Hinrichs A.S."/>
            <person name="Holmes I."/>
            <person name="Hoskins R.A."/>
            <person name="Hubisz M.J."/>
            <person name="Hultmark D."/>
            <person name="Huntley M.A."/>
            <person name="Jaffe D.B."/>
            <person name="Jagadeeshan S."/>
            <person name="Jeck W.R."/>
            <person name="Johnson J."/>
            <person name="Jones C.D."/>
            <person name="Jordan W.C."/>
            <person name="Karpen G.H."/>
            <person name="Kataoka E."/>
            <person name="Keightley P.D."/>
            <person name="Kheradpour P."/>
            <person name="Kirkness E.F."/>
            <person name="Koerich L.B."/>
            <person name="Kristiansen K."/>
            <person name="Kudrna D."/>
            <person name="Kulathinal R.J."/>
            <person name="Kumar S."/>
            <person name="Kwok R."/>
            <person name="Lander E."/>
            <person name="Langley C.H."/>
            <person name="Lapoint R."/>
            <person name="Lazzaro B.P."/>
            <person name="Lee S.J."/>
            <person name="Levesque L."/>
            <person name="Li R."/>
            <person name="Lin C.F."/>
            <person name="Lin M.F."/>
            <person name="Lindblad-Toh K."/>
            <person name="Llopart A."/>
            <person name="Long M."/>
            <person name="Low L."/>
            <person name="Lozovsky E."/>
            <person name="Lu J."/>
            <person name="Luo M."/>
            <person name="Machado C.A."/>
            <person name="Makalowski W."/>
            <person name="Marzo M."/>
            <person name="Matsuda M."/>
            <person name="Matzkin L."/>
            <person name="McAllister B."/>
            <person name="McBride C.S."/>
            <person name="McKernan B."/>
            <person name="McKernan K."/>
            <person name="Mendez-Lago M."/>
            <person name="Minx P."/>
            <person name="Mollenhauer M.U."/>
            <person name="Montooth K."/>
            <person name="Mount S.M."/>
            <person name="Mu X."/>
            <person name="Myers E."/>
            <person name="Negre B."/>
            <person name="Newfeld S."/>
            <person name="Nielsen R."/>
            <person name="Noor M.A."/>
            <person name="O'Grady P."/>
            <person name="Pachter L."/>
            <person name="Papaceit M."/>
            <person name="Parisi M.J."/>
            <person name="Parisi M."/>
            <person name="Parts L."/>
            <person name="Pedersen J.S."/>
            <person name="Pesole G."/>
            <person name="Phillippy A.M."/>
            <person name="Ponting C.P."/>
            <person name="Pop M."/>
            <person name="Porcelli D."/>
            <person name="Powell J.R."/>
            <person name="Prohaska S."/>
            <person name="Pruitt K."/>
            <person name="Puig M."/>
            <person name="Quesneville H."/>
            <person name="Ram K.R."/>
            <person name="Rand D."/>
            <person name="Rasmussen M.D."/>
            <person name="Reed L.K."/>
            <person name="Reenan R."/>
            <person name="Reily A."/>
            <person name="Remington K.A."/>
            <person name="Rieger T.T."/>
            <person name="Ritchie M.G."/>
            <person name="Robin C."/>
            <person name="Rogers Y.H."/>
            <person name="Rohde C."/>
            <person name="Rozas J."/>
            <person name="Rubenfield M.J."/>
            <person name="Ruiz A."/>
            <person name="Russo S."/>
            <person name="Salzberg S.L."/>
            <person name="Sanchez-Gracia A."/>
            <person name="Saranga D.J."/>
            <person name="Sato H."/>
            <person name="Schaeffer S.W."/>
            <person name="Schatz M.C."/>
            <person name="Schlenke T."/>
            <person name="Schwartz R."/>
            <person name="Segarra C."/>
            <person name="Singh R.S."/>
            <person name="Sirot L."/>
            <person name="Sirota M."/>
            <person name="Sisneros N.B."/>
            <person name="Smith C.D."/>
            <person name="Smith T.F."/>
            <person name="Spieth J."/>
            <person name="Stage D.E."/>
            <person name="Stark A."/>
            <person name="Stephan W."/>
            <person name="Strausberg R.L."/>
            <person name="Strempel S."/>
            <person name="Sturgill D."/>
            <person name="Sutton G."/>
            <person name="Sutton G.G."/>
            <person name="Tao W."/>
            <person name="Teichmann S."/>
            <person name="Tobari Y.N."/>
            <person name="Tomimura Y."/>
            <person name="Tsolas J.M."/>
            <person name="Valente V.L."/>
            <person name="Venter E."/>
            <person name="Venter J.C."/>
            <person name="Vicario S."/>
            <person name="Vieira F.G."/>
            <person name="Vilella A.J."/>
            <person name="Villasante A."/>
            <person name="Walenz B."/>
            <person name="Wang J."/>
            <person name="Wasserman M."/>
            <person name="Watts T."/>
            <person name="Wilson D."/>
            <person name="Wilson R.K."/>
            <person name="Wing R.A."/>
            <person name="Wolfner M.F."/>
            <person name="Wong A."/>
            <person name="Wong G.K."/>
            <person name="Wu C.I."/>
            <person name="Wu G."/>
            <person name="Yamamoto D."/>
            <person name="Yang H.P."/>
            <person name="Yang S.P."/>
            <person name="Yorke J.A."/>
            <person name="Yoshida K."/>
            <person name="Zdobnov E."/>
            <person name="Zhang P."/>
            <person name="Zhang Y."/>
            <person name="Zimin A.V."/>
            <person name="Baldwin J."/>
            <person name="Abdouelleil A."/>
            <person name="Abdulkadir J."/>
            <person name="Abebe A."/>
            <person name="Abera B."/>
            <person name="Abreu J."/>
            <person name="Acer S.C."/>
            <person name="Aftuck L."/>
            <person name="Alexander A."/>
            <person name="An P."/>
            <person name="Anderson E."/>
            <person name="Anderson S."/>
            <person name="Arachi H."/>
            <person name="Azer M."/>
            <person name="Bachantsang P."/>
            <person name="Barry A."/>
            <person name="Bayul T."/>
            <person name="Berlin A."/>
            <person name="Bessette D."/>
            <person name="Bloom T."/>
            <person name="Blye J."/>
            <person name="Boguslavskiy L."/>
            <person name="Bonnet C."/>
            <person name="Boukhgalter B."/>
            <person name="Bourzgui I."/>
            <person name="Brown A."/>
            <person name="Cahill P."/>
            <person name="Channer S."/>
            <person name="Cheshatsang Y."/>
            <person name="Chuda L."/>
            <person name="Citroen M."/>
            <person name="Collymore A."/>
            <person name="Cooke P."/>
            <person name="Costello M."/>
            <person name="D'Aco K."/>
            <person name="Daza R."/>
            <person name="De Haan G."/>
            <person name="DeGray S."/>
            <person name="DeMaso C."/>
            <person name="Dhargay N."/>
            <person name="Dooley K."/>
            <person name="Dooley E."/>
            <person name="Doricent M."/>
            <person name="Dorje P."/>
            <person name="Dorjee K."/>
            <person name="Dupes A."/>
            <person name="Elong R."/>
            <person name="Falk J."/>
            <person name="Farina A."/>
            <person name="Faro S."/>
            <person name="Ferguson D."/>
            <person name="Fisher S."/>
            <person name="Foley C.D."/>
            <person name="Franke A."/>
            <person name="Friedrich D."/>
            <person name="Gadbois L."/>
            <person name="Gearin G."/>
            <person name="Gearin C.R."/>
            <person name="Giannoukos G."/>
            <person name="Goode T."/>
            <person name="Graham J."/>
            <person name="Grandbois E."/>
            <person name="Grewal S."/>
            <person name="Gyaltsen K."/>
            <person name="Hafez N."/>
            <person name="Hagos B."/>
            <person name="Hall J."/>
            <person name="Henson C."/>
            <person name="Hollinger A."/>
            <person name="Honan T."/>
            <person name="Huard M.D."/>
            <person name="Hughes L."/>
            <person name="Hurhula B."/>
            <person name="Husby M.E."/>
            <person name="Kamat A."/>
            <person name="Kanga B."/>
            <person name="Kashin S."/>
            <person name="Khazanovich D."/>
            <person name="Kisner P."/>
            <person name="Lance K."/>
            <person name="Lara M."/>
            <person name="Lee W."/>
            <person name="Lennon N."/>
            <person name="Letendre F."/>
            <person name="LeVine R."/>
            <person name="Lipovsky A."/>
            <person name="Liu X."/>
            <person name="Liu J."/>
            <person name="Liu S."/>
            <person name="Lokyitsang T."/>
            <person name="Lokyitsang Y."/>
            <person name="Lubonja R."/>
            <person name="Lui A."/>
            <person name="MacDonald P."/>
            <person name="Magnisalis V."/>
            <person name="Maru K."/>
            <person name="Matthews C."/>
            <person name="McCusker W."/>
            <person name="McDonough S."/>
            <person name="Mehta T."/>
            <person name="Meldrim J."/>
            <person name="Meneus L."/>
            <person name="Mihai O."/>
            <person name="Mihalev A."/>
            <person name="Mihova T."/>
            <person name="Mittelman R."/>
            <person name="Mlenga V."/>
            <person name="Montmayeur A."/>
            <person name="Mulrain L."/>
            <person name="Navidi A."/>
            <person name="Naylor J."/>
            <person name="Negash T."/>
            <person name="Nguyen T."/>
            <person name="Nguyen N."/>
            <person name="Nicol R."/>
            <person name="Norbu C."/>
            <person name="Norbu N."/>
            <person name="Novod N."/>
            <person name="O'Neill B."/>
            <person name="Osman S."/>
            <person name="Markiewicz E."/>
            <person name="Oyono O.L."/>
            <person name="Patti C."/>
            <person name="Phunkhang P."/>
            <person name="Pierre F."/>
            <person name="Priest M."/>
            <person name="Raghuraman S."/>
            <person name="Rege F."/>
            <person name="Reyes R."/>
            <person name="Rise C."/>
            <person name="Rogov P."/>
            <person name="Ross K."/>
            <person name="Ryan E."/>
            <person name="Settipalli S."/>
            <person name="Shea T."/>
            <person name="Sherpa N."/>
            <person name="Shi L."/>
            <person name="Shih D."/>
            <person name="Sparrow T."/>
            <person name="Spaulding J."/>
            <person name="Stalker J."/>
            <person name="Stange-Thomann N."/>
            <person name="Stavropoulos S."/>
            <person name="Stone C."/>
            <person name="Strader C."/>
            <person name="Tesfaye S."/>
            <person name="Thomson T."/>
            <person name="Thoulutsang Y."/>
            <person name="Thoulutsang D."/>
            <person name="Topham K."/>
            <person name="Topping I."/>
            <person name="Tsamla T."/>
            <person name="Vassiliev H."/>
            <person name="Vo A."/>
            <person name="Wangchuk T."/>
            <person name="Wangdi T."/>
            <person name="Weiand M."/>
            <person name="Wilkinson J."/>
            <person name="Wilson A."/>
            <person name="Yadav S."/>
            <person name="Young G."/>
            <person name="Yu Q."/>
            <person name="Zembek L."/>
            <person name="Zhong D."/>
            <person name="Zimmer A."/>
            <person name="Zwirko Z."/>
            <person name="Jaffe D.B."/>
            <person name="Alvarez P."/>
            <person name="Brockman W."/>
            <person name="Butler J."/>
            <person name="Chin C."/>
            <person name="Gnerre S."/>
            <person name="Grabherr M."/>
            <person name="Kleber M."/>
            <person name="Mauceli E."/>
            <person name="MacCallum I."/>
        </authorList>
    </citation>
    <scope>NUCLEOTIDE SEQUENCE [LARGE SCALE GENOMIC DNA]</scope>
    <source>
        <strain evidence="2">Rob3c / Tucson 14021-0248.25</strain>
    </source>
</reference>
<dbReference type="Proteomes" id="UP000001292">
    <property type="component" value="Unassembled WGS sequence"/>
</dbReference>
<sequence length="75" mass="8823">MVEFDRTNGRGGCWQAVRVERLKQTNDRRQATWLSAARCNEKFAERTVVGRRQAGRFGRTEFEVPCNKKFDGMRR</sequence>
<dbReference type="EMBL" id="CH480925">
    <property type="protein sequence ID" value="EDW44075.1"/>
    <property type="molecule type" value="Genomic_DNA"/>
</dbReference>
<organism evidence="2">
    <name type="scientific">Drosophila sechellia</name>
    <name type="common">Fruit fly</name>
    <dbReference type="NCBI Taxonomy" id="7238"/>
    <lineage>
        <taxon>Eukaryota</taxon>
        <taxon>Metazoa</taxon>
        <taxon>Ecdysozoa</taxon>
        <taxon>Arthropoda</taxon>
        <taxon>Hexapoda</taxon>
        <taxon>Insecta</taxon>
        <taxon>Pterygota</taxon>
        <taxon>Neoptera</taxon>
        <taxon>Endopterygota</taxon>
        <taxon>Diptera</taxon>
        <taxon>Brachycera</taxon>
        <taxon>Muscomorpha</taxon>
        <taxon>Ephydroidea</taxon>
        <taxon>Drosophilidae</taxon>
        <taxon>Drosophila</taxon>
        <taxon>Sophophora</taxon>
    </lineage>
</organism>
<evidence type="ECO:0000313" key="2">
    <source>
        <dbReference type="Proteomes" id="UP000001292"/>
    </source>
</evidence>
<evidence type="ECO:0000313" key="1">
    <source>
        <dbReference type="EMBL" id="EDW44075.1"/>
    </source>
</evidence>
<protein>
    <submittedName>
        <fullName evidence="1">GM23220</fullName>
    </submittedName>
</protein>